<dbReference type="Gene3D" id="1.10.510.10">
    <property type="entry name" value="Transferase(Phosphotransferase) domain 1"/>
    <property type="match status" value="1"/>
</dbReference>
<feature type="domain" description="Protein kinase" evidence="4">
    <location>
        <begin position="23"/>
        <end position="281"/>
    </location>
</feature>
<name>A0A7M2WWC1_9BACT</name>
<proteinExistence type="predicted"/>
<dbReference type="PANTHER" id="PTHR24361">
    <property type="entry name" value="MITOGEN-ACTIVATED KINASE KINASE KINASE"/>
    <property type="match status" value="1"/>
</dbReference>
<evidence type="ECO:0000313" key="6">
    <source>
        <dbReference type="Proteomes" id="UP000593765"/>
    </source>
</evidence>
<evidence type="ECO:0000256" key="3">
    <source>
        <dbReference type="PROSITE-ProRule" id="PRU10141"/>
    </source>
</evidence>
<dbReference type="KEGG" id="hbs:IPV69_23460"/>
<dbReference type="PROSITE" id="PS50011">
    <property type="entry name" value="PROTEIN_KINASE_DOM"/>
    <property type="match status" value="1"/>
</dbReference>
<evidence type="ECO:0000256" key="1">
    <source>
        <dbReference type="ARBA" id="ARBA00022741"/>
    </source>
</evidence>
<gene>
    <name evidence="5" type="ORF">IPV69_23460</name>
</gene>
<dbReference type="GO" id="GO:0005737">
    <property type="term" value="C:cytoplasm"/>
    <property type="evidence" value="ECO:0007669"/>
    <property type="project" value="TreeGrafter"/>
</dbReference>
<dbReference type="InterPro" id="IPR053235">
    <property type="entry name" value="Ser_Thr_kinase"/>
</dbReference>
<organism evidence="5 6">
    <name type="scientific">Humisphaera borealis</name>
    <dbReference type="NCBI Taxonomy" id="2807512"/>
    <lineage>
        <taxon>Bacteria</taxon>
        <taxon>Pseudomonadati</taxon>
        <taxon>Planctomycetota</taxon>
        <taxon>Phycisphaerae</taxon>
        <taxon>Tepidisphaerales</taxon>
        <taxon>Tepidisphaeraceae</taxon>
        <taxon>Humisphaera</taxon>
    </lineage>
</organism>
<dbReference type="GO" id="GO:0004674">
    <property type="term" value="F:protein serine/threonine kinase activity"/>
    <property type="evidence" value="ECO:0007669"/>
    <property type="project" value="UniProtKB-KW"/>
</dbReference>
<feature type="binding site" evidence="3">
    <location>
        <position position="57"/>
    </location>
    <ligand>
        <name>ATP</name>
        <dbReference type="ChEBI" id="CHEBI:30616"/>
    </ligand>
</feature>
<dbReference type="CDD" id="cd14014">
    <property type="entry name" value="STKc_PknB_like"/>
    <property type="match status" value="1"/>
</dbReference>
<accession>A0A7M2WWC1</accession>
<dbReference type="Pfam" id="PF00069">
    <property type="entry name" value="Pkinase"/>
    <property type="match status" value="1"/>
</dbReference>
<keyword evidence="5" id="KW-0808">Transferase</keyword>
<evidence type="ECO:0000259" key="4">
    <source>
        <dbReference type="PROSITE" id="PS50011"/>
    </source>
</evidence>
<dbReference type="PROSITE" id="PS00108">
    <property type="entry name" value="PROTEIN_KINASE_ST"/>
    <property type="match status" value="1"/>
</dbReference>
<dbReference type="InterPro" id="IPR000719">
    <property type="entry name" value="Prot_kinase_dom"/>
</dbReference>
<keyword evidence="5" id="KW-0418">Kinase</keyword>
<dbReference type="InterPro" id="IPR008271">
    <property type="entry name" value="Ser/Thr_kinase_AS"/>
</dbReference>
<dbReference type="Gene3D" id="3.30.200.20">
    <property type="entry name" value="Phosphorylase Kinase, domain 1"/>
    <property type="match status" value="1"/>
</dbReference>
<dbReference type="EMBL" id="CP063458">
    <property type="protein sequence ID" value="QOV89141.1"/>
    <property type="molecule type" value="Genomic_DNA"/>
</dbReference>
<dbReference type="Proteomes" id="UP000593765">
    <property type="component" value="Chromosome"/>
</dbReference>
<sequence>MSMQQGENSRTSGTSMPKNLFGYEVLDYIGQGAGSLIYVVSEPQTRQVLALKHVVRKTDKDERFIEQLEAEYEVGRKVSHPALRKCLSYKATKTLLRKTTEAALIMELFDGKPLEGNRPIGLRQTVDIFIKTAQALAGLHKAGYVHCDLKPNNILVGSNGEVKVIDLGQTCAVGTIKSRIQGTPDYISPEQVKCEAVSAKTDVYNFGATLFWCLTGKNLPTLFTLKKGENSILSDDLMDTPAKLNPRCPEPLSNLVMECVRVRVDKRPEMADVERRLEIILYSLQKAAAAAAAARNAGTDTGVRAVAV</sequence>
<protein>
    <submittedName>
        <fullName evidence="5">Serine/threonine protein kinase</fullName>
    </submittedName>
</protein>
<keyword evidence="2 3" id="KW-0067">ATP-binding</keyword>
<keyword evidence="6" id="KW-1185">Reference proteome</keyword>
<dbReference type="GO" id="GO:0005524">
    <property type="term" value="F:ATP binding"/>
    <property type="evidence" value="ECO:0007669"/>
    <property type="project" value="UniProtKB-UniRule"/>
</dbReference>
<dbReference type="InterPro" id="IPR017441">
    <property type="entry name" value="Protein_kinase_ATP_BS"/>
</dbReference>
<dbReference type="PROSITE" id="PS00107">
    <property type="entry name" value="PROTEIN_KINASE_ATP"/>
    <property type="match status" value="1"/>
</dbReference>
<keyword evidence="1 3" id="KW-0547">Nucleotide-binding</keyword>
<dbReference type="SMART" id="SM00220">
    <property type="entry name" value="S_TKc"/>
    <property type="match status" value="1"/>
</dbReference>
<reference evidence="5 6" key="1">
    <citation type="submission" date="2020-10" db="EMBL/GenBank/DDBJ databases">
        <title>Wide distribution of Phycisphaera-like planctomycetes from WD2101 soil group in peatlands and genome analysis of the first cultivated representative.</title>
        <authorList>
            <person name="Dedysh S.N."/>
            <person name="Beletsky A.V."/>
            <person name="Ivanova A."/>
            <person name="Kulichevskaya I.S."/>
            <person name="Suzina N.E."/>
            <person name="Philippov D.A."/>
            <person name="Rakitin A.L."/>
            <person name="Mardanov A.V."/>
            <person name="Ravin N.V."/>
        </authorList>
    </citation>
    <scope>NUCLEOTIDE SEQUENCE [LARGE SCALE GENOMIC DNA]</scope>
    <source>
        <strain evidence="5 6">M1803</strain>
    </source>
</reference>
<dbReference type="InterPro" id="IPR011009">
    <property type="entry name" value="Kinase-like_dom_sf"/>
</dbReference>
<dbReference type="PANTHER" id="PTHR24361:SF785">
    <property type="entry name" value="DUAL SPECIFICITY MITOGEN-ACTIVATED PROTEIN KINASE KINASE 1"/>
    <property type="match status" value="1"/>
</dbReference>
<dbReference type="AlphaFoldDB" id="A0A7M2WWC1"/>
<evidence type="ECO:0000313" key="5">
    <source>
        <dbReference type="EMBL" id="QOV89141.1"/>
    </source>
</evidence>
<evidence type="ECO:0000256" key="2">
    <source>
        <dbReference type="ARBA" id="ARBA00022840"/>
    </source>
</evidence>
<dbReference type="SUPFAM" id="SSF56112">
    <property type="entry name" value="Protein kinase-like (PK-like)"/>
    <property type="match status" value="1"/>
</dbReference>
<dbReference type="RefSeq" id="WP_206292161.1">
    <property type="nucleotide sequence ID" value="NZ_CP063458.1"/>
</dbReference>
<keyword evidence="5" id="KW-0723">Serine/threonine-protein kinase</keyword>